<evidence type="ECO:0008006" key="3">
    <source>
        <dbReference type="Google" id="ProtNLM"/>
    </source>
</evidence>
<evidence type="ECO:0000313" key="1">
    <source>
        <dbReference type="EMBL" id="AUH34862.1"/>
    </source>
</evidence>
<dbReference type="Gene3D" id="1.10.600.10">
    <property type="entry name" value="Farnesyl Diphosphate Synthase"/>
    <property type="match status" value="1"/>
</dbReference>
<dbReference type="AlphaFoldDB" id="A0A2K9F3B4"/>
<keyword evidence="2" id="KW-1185">Reference proteome</keyword>
<reference evidence="1 2" key="1">
    <citation type="submission" date="2017-12" db="EMBL/GenBank/DDBJ databases">
        <authorList>
            <person name="Hurst M.R.H."/>
        </authorList>
    </citation>
    <scope>NUCLEOTIDE SEQUENCE [LARGE SCALE GENOMIC DNA]</scope>
    <source>
        <strain evidence="1 2">BM15</strain>
    </source>
</reference>
<accession>A0A2K9F3B4</accession>
<proteinExistence type="predicted"/>
<dbReference type="OrthoDB" id="9814909at2"/>
<dbReference type="RefSeq" id="WP_101461522.1">
    <property type="nucleotide sequence ID" value="NZ_CP025408.1"/>
</dbReference>
<organism evidence="1 2">
    <name type="scientific">Paracoccus tegillarcae</name>
    <dbReference type="NCBI Taxonomy" id="1529068"/>
    <lineage>
        <taxon>Bacteria</taxon>
        <taxon>Pseudomonadati</taxon>
        <taxon>Pseudomonadota</taxon>
        <taxon>Alphaproteobacteria</taxon>
        <taxon>Rhodobacterales</taxon>
        <taxon>Paracoccaceae</taxon>
        <taxon>Paracoccus</taxon>
    </lineage>
</organism>
<dbReference type="SUPFAM" id="SSF48576">
    <property type="entry name" value="Terpenoid synthases"/>
    <property type="match status" value="1"/>
</dbReference>
<dbReference type="EMBL" id="CP025408">
    <property type="protein sequence ID" value="AUH34862.1"/>
    <property type="molecule type" value="Genomic_DNA"/>
</dbReference>
<dbReference type="InterPro" id="IPR002060">
    <property type="entry name" value="Squ/phyt_synthse"/>
</dbReference>
<dbReference type="Pfam" id="PF00494">
    <property type="entry name" value="SQS_PSY"/>
    <property type="match status" value="1"/>
</dbReference>
<sequence length="267" mass="27870">MTLETCSAMLQEHDPDRFGAVLAAAPQSRDKLLTLYALNLELARAPFQSNEPMLARMRLQWWIDRLAEMGQGTAPPSHDVLGPLWQVWGEAAGSLVPLAEARERDCAREPFARPGEVLDYVNATAGGLMWAAAKALGASDASRDAVLAQGRGQGLAAWLGALPQLQSLGLGLLDDQPQQVAALAQAGVDALAAARAARRTVPRSAAAALFAGPGAAGVLGQLVANGGDIGAEIAAVSPFRQRAALARLALTGRWWVWGIPASTGACL</sequence>
<gene>
    <name evidence="1" type="ORF">CUV01_17065</name>
</gene>
<evidence type="ECO:0000313" key="2">
    <source>
        <dbReference type="Proteomes" id="UP000233742"/>
    </source>
</evidence>
<dbReference type="Proteomes" id="UP000233742">
    <property type="component" value="Chromosome"/>
</dbReference>
<dbReference type="KEGG" id="paro:CUV01_17065"/>
<name>A0A2K9F3B4_9RHOB</name>
<dbReference type="InterPro" id="IPR008949">
    <property type="entry name" value="Isoprenoid_synthase_dom_sf"/>
</dbReference>
<protein>
    <recommendedName>
        <fullName evidence="3">Phytoene synthase</fullName>
    </recommendedName>
</protein>